<name>A0ABW2BGV3_9HYPH</name>
<protein>
    <submittedName>
        <fullName evidence="1">Uncharacterized protein</fullName>
    </submittedName>
</protein>
<proteinExistence type="predicted"/>
<evidence type="ECO:0000313" key="2">
    <source>
        <dbReference type="Proteomes" id="UP001596292"/>
    </source>
</evidence>
<dbReference type="EMBL" id="JBHSWN010000001">
    <property type="protein sequence ID" value="MFC6789017.1"/>
    <property type="molecule type" value="Genomic_DNA"/>
</dbReference>
<dbReference type="Proteomes" id="UP001596292">
    <property type="component" value="Unassembled WGS sequence"/>
</dbReference>
<sequence length="69" mass="7350">MARRVIYSIVDCTDGRFAVAVVAASGTRYWRGGMLTLAEAEDCVEDLRAALASCGVALVRLDEPDMGQG</sequence>
<comment type="caution">
    <text evidence="1">The sequence shown here is derived from an EMBL/GenBank/DDBJ whole genome shotgun (WGS) entry which is preliminary data.</text>
</comment>
<reference evidence="2" key="1">
    <citation type="journal article" date="2019" name="Int. J. Syst. Evol. Microbiol.">
        <title>The Global Catalogue of Microorganisms (GCM) 10K type strain sequencing project: providing services to taxonomists for standard genome sequencing and annotation.</title>
        <authorList>
            <consortium name="The Broad Institute Genomics Platform"/>
            <consortium name="The Broad Institute Genome Sequencing Center for Infectious Disease"/>
            <person name="Wu L."/>
            <person name="Ma J."/>
        </authorList>
    </citation>
    <scope>NUCLEOTIDE SEQUENCE [LARGE SCALE GENOMIC DNA]</scope>
    <source>
        <strain evidence="2">CCUG 48316</strain>
    </source>
</reference>
<keyword evidence="2" id="KW-1185">Reference proteome</keyword>
<accession>A0ABW2BGV3</accession>
<organism evidence="1 2">
    <name type="scientific">Methylobacterium komagatae</name>
    <dbReference type="NCBI Taxonomy" id="374425"/>
    <lineage>
        <taxon>Bacteria</taxon>
        <taxon>Pseudomonadati</taxon>
        <taxon>Pseudomonadota</taxon>
        <taxon>Alphaproteobacteria</taxon>
        <taxon>Hyphomicrobiales</taxon>
        <taxon>Methylobacteriaceae</taxon>
        <taxon>Methylobacterium</taxon>
    </lineage>
</organism>
<gene>
    <name evidence="1" type="ORF">ACFQE0_04860</name>
</gene>
<evidence type="ECO:0000313" key="1">
    <source>
        <dbReference type="EMBL" id="MFC6789017.1"/>
    </source>
</evidence>
<dbReference type="RefSeq" id="WP_378967614.1">
    <property type="nucleotide sequence ID" value="NZ_JBHSWN010000001.1"/>
</dbReference>